<dbReference type="SMART" id="SM00320">
    <property type="entry name" value="WD40"/>
    <property type="match status" value="5"/>
</dbReference>
<dbReference type="InterPro" id="IPR001680">
    <property type="entry name" value="WD40_rpt"/>
</dbReference>
<dbReference type="PROSITE" id="PS50082">
    <property type="entry name" value="WD_REPEATS_2"/>
    <property type="match status" value="2"/>
</dbReference>
<dbReference type="InParanoid" id="A0A0H2SLN4"/>
<keyword evidence="6" id="KW-0175">Coiled coil</keyword>
<dbReference type="InterPro" id="IPR015943">
    <property type="entry name" value="WD40/YVTN_repeat-like_dom_sf"/>
</dbReference>
<sequence>MSLQEALLCATGPTSSNAGPGSVAFHDLQTGSLLANFKQTNASANCTAVLKTKNGQGGFVLAAQPDKPVLNAYVFQKDQIALKMVLPEKLSCIAVDNDGDYCAGGTALGRIFLWEAGSNLRLIMSIASGILFNVWDAHYQRISVLRFTQDGAGLISGADDSGLSVWSISRLLSNGMQGELPTPYCSLSDHTLPITDVACGVGVFPSCRVLSTSLDHSVKLWDISSRTLLTTFMFPNPIIRLAFESTERTFFAASSDDAGTIHQVKLYRRREADGRRAGGFEAVGGGGVDEAIRLDANAERTITVGQPVSAMAISLNASSLIVGTENGLVNVYDIASHQLLKSISSHKGLAITYLVPMLRPPDLIGHTSISLSTSNITTKESLPLKPIAPFQRIRDPKAREAHEVPMILPLSTEDHYDPTFYSESELLQDHATFVQPPFLKSGTTSVASQSRITELEAEVLRLQEQLGKAKSINDTMWEKIVQRAVASAKEKTEGAPAATSV</sequence>
<feature type="repeat" description="WD" evidence="4">
    <location>
        <begin position="209"/>
        <end position="231"/>
    </location>
</feature>
<proteinExistence type="inferred from homology"/>
<keyword evidence="3" id="KW-0677">Repeat</keyword>
<accession>A0A0H2SLN4</accession>
<dbReference type="EMBL" id="KQ085899">
    <property type="protein sequence ID" value="KLO17981.1"/>
    <property type="molecule type" value="Genomic_DNA"/>
</dbReference>
<dbReference type="GO" id="GO:0006364">
    <property type="term" value="P:rRNA processing"/>
    <property type="evidence" value="ECO:0007669"/>
    <property type="project" value="UniProtKB-UniRule"/>
</dbReference>
<dbReference type="InterPro" id="IPR019775">
    <property type="entry name" value="WD40_repeat_CS"/>
</dbReference>
<evidence type="ECO:0000256" key="2">
    <source>
        <dbReference type="ARBA" id="ARBA00022574"/>
    </source>
</evidence>
<dbReference type="GO" id="GO:0120330">
    <property type="term" value="C:rixosome complex"/>
    <property type="evidence" value="ECO:0007669"/>
    <property type="project" value="UniProtKB-UniRule"/>
</dbReference>
<evidence type="ECO:0000256" key="5">
    <source>
        <dbReference type="RuleBase" id="RU369067"/>
    </source>
</evidence>
<name>A0A0H2SLN4_9AGAM</name>
<dbReference type="GO" id="GO:0005656">
    <property type="term" value="C:nuclear pre-replicative complex"/>
    <property type="evidence" value="ECO:0007669"/>
    <property type="project" value="TreeGrafter"/>
</dbReference>
<dbReference type="Gene3D" id="2.130.10.10">
    <property type="entry name" value="YVTN repeat-like/Quinoprotein amine dehydrogenase"/>
    <property type="match status" value="1"/>
</dbReference>
<reference evidence="7 8" key="1">
    <citation type="submission" date="2015-04" db="EMBL/GenBank/DDBJ databases">
        <title>Complete genome sequence of Schizopora paradoxa KUC8140, a cosmopolitan wood degrader in East Asia.</title>
        <authorList>
            <consortium name="DOE Joint Genome Institute"/>
            <person name="Min B."/>
            <person name="Park H."/>
            <person name="Jang Y."/>
            <person name="Kim J.-J."/>
            <person name="Kim K.H."/>
            <person name="Pangilinan J."/>
            <person name="Lipzen A."/>
            <person name="Riley R."/>
            <person name="Grigoriev I.V."/>
            <person name="Spatafora J.W."/>
            <person name="Choi I.-G."/>
        </authorList>
    </citation>
    <scope>NUCLEOTIDE SEQUENCE [LARGE SCALE GENOMIC DNA]</scope>
    <source>
        <strain evidence="7 8">KUC8140</strain>
    </source>
</reference>
<feature type="coiled-coil region" evidence="6">
    <location>
        <begin position="445"/>
        <end position="472"/>
    </location>
</feature>
<evidence type="ECO:0000313" key="8">
    <source>
        <dbReference type="Proteomes" id="UP000053477"/>
    </source>
</evidence>
<organism evidence="7 8">
    <name type="scientific">Schizopora paradoxa</name>
    <dbReference type="NCBI Taxonomy" id="27342"/>
    <lineage>
        <taxon>Eukaryota</taxon>
        <taxon>Fungi</taxon>
        <taxon>Dikarya</taxon>
        <taxon>Basidiomycota</taxon>
        <taxon>Agaricomycotina</taxon>
        <taxon>Agaricomycetes</taxon>
        <taxon>Hymenochaetales</taxon>
        <taxon>Schizoporaceae</taxon>
        <taxon>Schizopora</taxon>
    </lineage>
</organism>
<evidence type="ECO:0000313" key="7">
    <source>
        <dbReference type="EMBL" id="KLO17981.1"/>
    </source>
</evidence>
<dbReference type="PROSITE" id="PS50294">
    <property type="entry name" value="WD_REPEATS_REGION"/>
    <property type="match status" value="1"/>
</dbReference>
<dbReference type="SUPFAM" id="SSF50978">
    <property type="entry name" value="WD40 repeat-like"/>
    <property type="match status" value="1"/>
</dbReference>
<evidence type="ECO:0000256" key="4">
    <source>
        <dbReference type="PROSITE-ProRule" id="PRU00221"/>
    </source>
</evidence>
<dbReference type="PANTHER" id="PTHR18763">
    <property type="entry name" value="WD-REPEAT PROTEIN 18"/>
    <property type="match status" value="1"/>
</dbReference>
<protein>
    <recommendedName>
        <fullName evidence="5">Pre-rRNA-processing protein IPI3</fullName>
    </recommendedName>
</protein>
<dbReference type="STRING" id="27342.A0A0H2SLN4"/>
<keyword evidence="8" id="KW-1185">Reference proteome</keyword>
<feature type="repeat" description="WD" evidence="4">
    <location>
        <begin position="135"/>
        <end position="169"/>
    </location>
</feature>
<comment type="function">
    <text evidence="5">Component of the RIX1 complex required for processing of ITS2 sequences from 35S pre-rRNA.</text>
</comment>
<dbReference type="InterPro" id="IPR045227">
    <property type="entry name" value="WDR18/Ipi3/RID3"/>
</dbReference>
<keyword evidence="2 4" id="KW-0853">WD repeat</keyword>
<dbReference type="PANTHER" id="PTHR18763:SF0">
    <property type="entry name" value="WD REPEAT-CONTAINING PROTEIN 18"/>
    <property type="match status" value="1"/>
</dbReference>
<dbReference type="FunCoup" id="A0A0H2SLN4">
    <property type="interactions" value="327"/>
</dbReference>
<dbReference type="Pfam" id="PF00400">
    <property type="entry name" value="WD40"/>
    <property type="match status" value="2"/>
</dbReference>
<gene>
    <name evidence="7" type="ORF">SCHPADRAFT_919263</name>
</gene>
<keyword evidence="5" id="KW-0539">Nucleus</keyword>
<keyword evidence="5" id="KW-0698">rRNA processing</keyword>
<dbReference type="GO" id="GO:0006261">
    <property type="term" value="P:DNA-templated DNA replication"/>
    <property type="evidence" value="ECO:0007669"/>
    <property type="project" value="TreeGrafter"/>
</dbReference>
<comment type="similarity">
    <text evidence="1 5">Belongs to the WD repeat IPI3/WDR18 family.</text>
</comment>
<comment type="subunit">
    <text evidence="5">Component of the RIX1 complex, composed of IPI1, RIX1/IPI2 and IPI3 in a 1:2:2 stoichiometry. The complex interacts (via RIX1) with MDN1 (via its hexameric AAA ATPase ring) and the pre-60S ribosome particles.</text>
</comment>
<dbReference type="OrthoDB" id="756370at2759"/>
<dbReference type="Proteomes" id="UP000053477">
    <property type="component" value="Unassembled WGS sequence"/>
</dbReference>
<evidence type="ECO:0000256" key="6">
    <source>
        <dbReference type="SAM" id="Coils"/>
    </source>
</evidence>
<comment type="subcellular location">
    <subcellularLocation>
        <location evidence="5">Nucleus</location>
    </subcellularLocation>
</comment>
<dbReference type="AlphaFoldDB" id="A0A0H2SLN4"/>
<evidence type="ECO:0000256" key="3">
    <source>
        <dbReference type="ARBA" id="ARBA00022737"/>
    </source>
</evidence>
<dbReference type="PROSITE" id="PS00678">
    <property type="entry name" value="WD_REPEATS_1"/>
    <property type="match status" value="1"/>
</dbReference>
<dbReference type="InterPro" id="IPR036322">
    <property type="entry name" value="WD40_repeat_dom_sf"/>
</dbReference>
<evidence type="ECO:0000256" key="1">
    <source>
        <dbReference type="ARBA" id="ARBA00010143"/>
    </source>
</evidence>